<name>A0ACB9QCX5_9MYRT</name>
<reference evidence="2" key="1">
    <citation type="journal article" date="2023" name="Front. Plant Sci.">
        <title>Chromosomal-level genome assembly of Melastoma candidum provides insights into trichome evolution.</title>
        <authorList>
            <person name="Zhong Y."/>
            <person name="Wu W."/>
            <person name="Sun C."/>
            <person name="Zou P."/>
            <person name="Liu Y."/>
            <person name="Dai S."/>
            <person name="Zhou R."/>
        </authorList>
    </citation>
    <scope>NUCLEOTIDE SEQUENCE [LARGE SCALE GENOMIC DNA]</scope>
</reference>
<dbReference type="EMBL" id="CM042885">
    <property type="protein sequence ID" value="KAI4364498.1"/>
    <property type="molecule type" value="Genomic_DNA"/>
</dbReference>
<keyword evidence="2" id="KW-1185">Reference proteome</keyword>
<protein>
    <submittedName>
        <fullName evidence="1">Uncharacterized protein</fullName>
    </submittedName>
</protein>
<proteinExistence type="predicted"/>
<dbReference type="Proteomes" id="UP001057402">
    <property type="component" value="Chromosome 6"/>
</dbReference>
<evidence type="ECO:0000313" key="1">
    <source>
        <dbReference type="EMBL" id="KAI4364498.1"/>
    </source>
</evidence>
<evidence type="ECO:0000313" key="2">
    <source>
        <dbReference type="Proteomes" id="UP001057402"/>
    </source>
</evidence>
<organism evidence="1 2">
    <name type="scientific">Melastoma candidum</name>
    <dbReference type="NCBI Taxonomy" id="119954"/>
    <lineage>
        <taxon>Eukaryota</taxon>
        <taxon>Viridiplantae</taxon>
        <taxon>Streptophyta</taxon>
        <taxon>Embryophyta</taxon>
        <taxon>Tracheophyta</taxon>
        <taxon>Spermatophyta</taxon>
        <taxon>Magnoliopsida</taxon>
        <taxon>eudicotyledons</taxon>
        <taxon>Gunneridae</taxon>
        <taxon>Pentapetalae</taxon>
        <taxon>rosids</taxon>
        <taxon>malvids</taxon>
        <taxon>Myrtales</taxon>
        <taxon>Melastomataceae</taxon>
        <taxon>Melastomatoideae</taxon>
        <taxon>Melastomateae</taxon>
        <taxon>Melastoma</taxon>
    </lineage>
</organism>
<comment type="caution">
    <text evidence="1">The sequence shown here is derived from an EMBL/GenBank/DDBJ whole genome shotgun (WGS) entry which is preliminary data.</text>
</comment>
<sequence>MATTTMSASDSPAAADRRRTGRAKRKKHHSRSDQRQSADEPVPSRDRWRSESQHKLYSTKLMEALSRLHIAGDGGGGGGGAGEERGPPLRGRTVREAADRALAFAAKGRTRWSRAVLMKTANRVKLKFRKAGGRCAAAGTVGGDGGRWRRKKGKVSVGRLRGKGAAGVQSKVRVLGGLVPGCRKEPMKVVLEEATDYIAALEMQVRTMNALAQLLSRGGSTSGASSVQMSS</sequence>
<gene>
    <name evidence="1" type="ORF">MLD38_020580</name>
</gene>
<accession>A0ACB9QCX5</accession>